<dbReference type="EMBL" id="SDMP01000020">
    <property type="protein sequence ID" value="RYQ83071.1"/>
    <property type="molecule type" value="Genomic_DNA"/>
</dbReference>
<keyword evidence="2" id="KW-0812">Transmembrane</keyword>
<reference evidence="3 4" key="1">
    <citation type="submission" date="2019-01" db="EMBL/GenBank/DDBJ databases">
        <title>Sequencing of cultivated peanut Arachis hypogaea provides insights into genome evolution and oil improvement.</title>
        <authorList>
            <person name="Chen X."/>
        </authorList>
    </citation>
    <scope>NUCLEOTIDE SEQUENCE [LARGE SCALE GENOMIC DNA]</scope>
    <source>
        <strain evidence="4">cv. Fuhuasheng</strain>
        <tissue evidence="3">Leaves</tissue>
    </source>
</reference>
<feature type="compositionally biased region" description="Basic residues" evidence="1">
    <location>
        <begin position="346"/>
        <end position="357"/>
    </location>
</feature>
<evidence type="ECO:0000256" key="2">
    <source>
        <dbReference type="SAM" id="Phobius"/>
    </source>
</evidence>
<evidence type="ECO:0000256" key="1">
    <source>
        <dbReference type="SAM" id="MobiDB-lite"/>
    </source>
</evidence>
<dbReference type="AlphaFoldDB" id="A0A444X068"/>
<evidence type="ECO:0000313" key="3">
    <source>
        <dbReference type="EMBL" id="RYQ83071.1"/>
    </source>
</evidence>
<comment type="caution">
    <text evidence="3">The sequence shown here is derived from an EMBL/GenBank/DDBJ whole genome shotgun (WGS) entry which is preliminary data.</text>
</comment>
<feature type="transmembrane region" description="Helical" evidence="2">
    <location>
        <begin position="154"/>
        <end position="176"/>
    </location>
</feature>
<organism evidence="3 4">
    <name type="scientific">Arachis hypogaea</name>
    <name type="common">Peanut</name>
    <dbReference type="NCBI Taxonomy" id="3818"/>
    <lineage>
        <taxon>Eukaryota</taxon>
        <taxon>Viridiplantae</taxon>
        <taxon>Streptophyta</taxon>
        <taxon>Embryophyta</taxon>
        <taxon>Tracheophyta</taxon>
        <taxon>Spermatophyta</taxon>
        <taxon>Magnoliopsida</taxon>
        <taxon>eudicotyledons</taxon>
        <taxon>Gunneridae</taxon>
        <taxon>Pentapetalae</taxon>
        <taxon>rosids</taxon>
        <taxon>fabids</taxon>
        <taxon>Fabales</taxon>
        <taxon>Fabaceae</taxon>
        <taxon>Papilionoideae</taxon>
        <taxon>50 kb inversion clade</taxon>
        <taxon>dalbergioids sensu lato</taxon>
        <taxon>Dalbergieae</taxon>
        <taxon>Pterocarpus clade</taxon>
        <taxon>Arachis</taxon>
    </lineage>
</organism>
<evidence type="ECO:0000313" key="4">
    <source>
        <dbReference type="Proteomes" id="UP000289738"/>
    </source>
</evidence>
<keyword evidence="2" id="KW-0472">Membrane</keyword>
<feature type="region of interest" description="Disordered" evidence="1">
    <location>
        <begin position="332"/>
        <end position="361"/>
    </location>
</feature>
<protein>
    <recommendedName>
        <fullName evidence="5">Zinc finger PMZ-type domain-containing protein</fullName>
    </recommendedName>
</protein>
<dbReference type="Proteomes" id="UP000289738">
    <property type="component" value="Chromosome B10"/>
</dbReference>
<name>A0A444X068_ARAHY</name>
<feature type="compositionally biased region" description="Basic residues" evidence="1">
    <location>
        <begin position="223"/>
        <end position="236"/>
    </location>
</feature>
<sequence length="401" mass="44726">MDNMDKIKRVSEEAWTYLNKWPRHSWTKSQFSHRPKLDNICNNACEIFNARIKEARSKPIITLLEEVRMFVMRSITKNKVKLNNHVGKLPPVIQSRLDKVRKESMNWVPICTIDEDYENLRSMDTQQTWQETLHLSVLDVNSFTSFIMLVGMDLNWIGLFTIGIPCVHACAALAWVNKRPEDFCHPLVTMELYKKTYEHHINPLPGQSLWEKSVYNQPQAPNIKRKPGKLTTKRRKDANEGTSGNKKAKPTIAKAVHLATPRGDIKKRADDVAAALAAAATVVAAAKSKTTPTRSTPAAAEASNTANELPQVVEAPSGAVDAAEIDLSQQNHGGTQDEALPAPTTKKPHKLPTKRRNSPPPITAYVDPMQGASVATSSRLVNFMKFVPTPGFKAPRKKSTK</sequence>
<gene>
    <name evidence="3" type="ORF">Ahy_B10g101685</name>
</gene>
<dbReference type="PANTHER" id="PTHR31973">
    <property type="entry name" value="POLYPROTEIN, PUTATIVE-RELATED"/>
    <property type="match status" value="1"/>
</dbReference>
<keyword evidence="4" id="KW-1185">Reference proteome</keyword>
<feature type="region of interest" description="Disordered" evidence="1">
    <location>
        <begin position="220"/>
        <end position="249"/>
    </location>
</feature>
<accession>A0A444X068</accession>
<proteinExistence type="predicted"/>
<dbReference type="PANTHER" id="PTHR31973:SF187">
    <property type="entry name" value="MUTATOR TRANSPOSASE MUDRA PROTEIN"/>
    <property type="match status" value="1"/>
</dbReference>
<keyword evidence="2" id="KW-1133">Transmembrane helix</keyword>
<evidence type="ECO:0008006" key="5">
    <source>
        <dbReference type="Google" id="ProtNLM"/>
    </source>
</evidence>